<name>A0A3A9AN02_9FIRM</name>
<protein>
    <recommendedName>
        <fullName evidence="2">Acyltransferase 3 domain-containing protein</fullName>
    </recommendedName>
</protein>
<keyword evidence="1" id="KW-0812">Transmembrane</keyword>
<feature type="transmembrane region" description="Helical" evidence="1">
    <location>
        <begin position="125"/>
        <end position="151"/>
    </location>
</feature>
<keyword evidence="1" id="KW-1133">Transmembrane helix</keyword>
<proteinExistence type="predicted"/>
<evidence type="ECO:0000256" key="1">
    <source>
        <dbReference type="SAM" id="Phobius"/>
    </source>
</evidence>
<reference evidence="3 4" key="1">
    <citation type="submission" date="2018-09" db="EMBL/GenBank/DDBJ databases">
        <title>Murine metabolic-syndrome-specific gut microbial biobank.</title>
        <authorList>
            <person name="Liu C."/>
        </authorList>
    </citation>
    <scope>NUCLEOTIDE SEQUENCE [LARGE SCALE GENOMIC DNA]</scope>
    <source>
        <strain evidence="3 4">0.1xD8-82</strain>
    </source>
</reference>
<dbReference type="PANTHER" id="PTHR37312:SF1">
    <property type="entry name" value="MEMBRANE-BOUND ACYLTRANSFERASE YKRP-RELATED"/>
    <property type="match status" value="1"/>
</dbReference>
<gene>
    <name evidence="3" type="ORF">D7V94_19055</name>
</gene>
<feature type="transmembrane region" description="Helical" evidence="1">
    <location>
        <begin position="43"/>
        <end position="61"/>
    </location>
</feature>
<sequence>MSSTNNDKRIDWIDCSKGITILLVIFGHTISSGGSQLEQVLRGGIFSFHMPLFFILSCITFKLSTEGSQFVKKTEKACRHLVFTALILYGLRTLVNIVNNFHTIEWKGYIAEKINVLVYGSGSNVIVSGTVIPAFGMMWFFVVLFWGRTLFDYLHLKLKKIKFIVAILMSTMIGIVLGCVQWLPLSFDVALVVMPFFWFGDYLKHANLNRKRAAGCIVSLLIWGITFAMSYFIKNDYMELAGRRYPLFPLCYITAMAGTMFICYFSQYMLMLGGLAKPLVYIGRNSIYLYCVHAMDYVYGFIWSRTNSNIVNGMIRIVADVFMCVILVRVIKLIPLLRMRNK</sequence>
<accession>A0A3A9AN02</accession>
<keyword evidence="1" id="KW-0472">Membrane</keyword>
<dbReference type="GO" id="GO:0016747">
    <property type="term" value="F:acyltransferase activity, transferring groups other than amino-acyl groups"/>
    <property type="evidence" value="ECO:0007669"/>
    <property type="project" value="InterPro"/>
</dbReference>
<keyword evidence="4" id="KW-1185">Reference proteome</keyword>
<comment type="caution">
    <text evidence="3">The sequence shown here is derived from an EMBL/GenBank/DDBJ whole genome shotgun (WGS) entry which is preliminary data.</text>
</comment>
<feature type="transmembrane region" description="Helical" evidence="1">
    <location>
        <begin position="213"/>
        <end position="233"/>
    </location>
</feature>
<dbReference type="InterPro" id="IPR052734">
    <property type="entry name" value="Nod_factor_acetyltransferase"/>
</dbReference>
<feature type="transmembrane region" description="Helical" evidence="1">
    <location>
        <begin position="163"/>
        <end position="183"/>
    </location>
</feature>
<dbReference type="OrthoDB" id="6623990at2"/>
<evidence type="ECO:0000259" key="2">
    <source>
        <dbReference type="Pfam" id="PF01757"/>
    </source>
</evidence>
<feature type="transmembrane region" description="Helical" evidence="1">
    <location>
        <begin position="81"/>
        <end position="98"/>
    </location>
</feature>
<feature type="transmembrane region" description="Helical" evidence="1">
    <location>
        <begin position="245"/>
        <end position="266"/>
    </location>
</feature>
<feature type="transmembrane region" description="Helical" evidence="1">
    <location>
        <begin position="12"/>
        <end position="31"/>
    </location>
</feature>
<dbReference type="PANTHER" id="PTHR37312">
    <property type="entry name" value="MEMBRANE-BOUND ACYLTRANSFERASE YKRP-RELATED"/>
    <property type="match status" value="1"/>
</dbReference>
<feature type="transmembrane region" description="Helical" evidence="1">
    <location>
        <begin position="287"/>
        <end position="304"/>
    </location>
</feature>
<evidence type="ECO:0000313" key="4">
    <source>
        <dbReference type="Proteomes" id="UP000280696"/>
    </source>
</evidence>
<feature type="transmembrane region" description="Helical" evidence="1">
    <location>
        <begin position="310"/>
        <end position="331"/>
    </location>
</feature>
<feature type="domain" description="Acyltransferase 3" evidence="2">
    <location>
        <begin position="10"/>
        <end position="325"/>
    </location>
</feature>
<dbReference type="InterPro" id="IPR002656">
    <property type="entry name" value="Acyl_transf_3_dom"/>
</dbReference>
<organism evidence="3 4">
    <name type="scientific">Parablautia intestinalis</name>
    <dbReference type="NCBI Taxonomy" id="2320100"/>
    <lineage>
        <taxon>Bacteria</taxon>
        <taxon>Bacillati</taxon>
        <taxon>Bacillota</taxon>
        <taxon>Clostridia</taxon>
        <taxon>Lachnospirales</taxon>
        <taxon>Lachnospiraceae</taxon>
        <taxon>Parablautia</taxon>
    </lineage>
</organism>
<dbReference type="AlphaFoldDB" id="A0A3A9AN02"/>
<evidence type="ECO:0000313" key="3">
    <source>
        <dbReference type="EMBL" id="RKI88676.1"/>
    </source>
</evidence>
<dbReference type="EMBL" id="RAYQ01000026">
    <property type="protein sequence ID" value="RKI88676.1"/>
    <property type="molecule type" value="Genomic_DNA"/>
</dbReference>
<dbReference type="RefSeq" id="WP_120471897.1">
    <property type="nucleotide sequence ID" value="NZ_RAYQ01000026.1"/>
</dbReference>
<dbReference type="Pfam" id="PF01757">
    <property type="entry name" value="Acyl_transf_3"/>
    <property type="match status" value="1"/>
</dbReference>
<dbReference type="Proteomes" id="UP000280696">
    <property type="component" value="Unassembled WGS sequence"/>
</dbReference>